<accession>A0AAP2RDM7</accession>
<name>A0AAP2RDM7_9EURY</name>
<gene>
    <name evidence="6" type="ORF">CUJ83_10295</name>
</gene>
<evidence type="ECO:0000256" key="4">
    <source>
        <dbReference type="ARBA" id="ARBA00023136"/>
    </source>
</evidence>
<dbReference type="SUPFAM" id="SSF51306">
    <property type="entry name" value="LexA/Signal peptidase"/>
    <property type="match status" value="1"/>
</dbReference>
<dbReference type="CDD" id="cd06530">
    <property type="entry name" value="S26_SPase_I"/>
    <property type="match status" value="1"/>
</dbReference>
<proteinExistence type="predicted"/>
<organism evidence="6 7">
    <name type="scientific">Methanooceanicella nereidis</name>
    <dbReference type="NCBI Taxonomy" id="2052831"/>
    <lineage>
        <taxon>Archaea</taxon>
        <taxon>Methanobacteriati</taxon>
        <taxon>Methanobacteriota</taxon>
        <taxon>Stenosarchaea group</taxon>
        <taxon>Methanomicrobia</taxon>
        <taxon>Methanocellales</taxon>
        <taxon>Methanocellaceae</taxon>
        <taxon>Methanooceanicella</taxon>
    </lineage>
</organism>
<dbReference type="InterPro" id="IPR019533">
    <property type="entry name" value="Peptidase_S26"/>
</dbReference>
<dbReference type="EMBL" id="PGCK01000008">
    <property type="protein sequence ID" value="MCD1295388.1"/>
    <property type="molecule type" value="Genomic_DNA"/>
</dbReference>
<evidence type="ECO:0000256" key="1">
    <source>
        <dbReference type="ARBA" id="ARBA00004370"/>
    </source>
</evidence>
<dbReference type="InterPro" id="IPR001733">
    <property type="entry name" value="Peptidase_S26B"/>
</dbReference>
<protein>
    <submittedName>
        <fullName evidence="6">S26 family signal peptidase</fullName>
    </submittedName>
</protein>
<evidence type="ECO:0000313" key="6">
    <source>
        <dbReference type="EMBL" id="MCD1295388.1"/>
    </source>
</evidence>
<dbReference type="PANTHER" id="PTHR10806:SF6">
    <property type="entry name" value="SIGNAL PEPTIDASE COMPLEX CATALYTIC SUBUNIT SEC11"/>
    <property type="match status" value="1"/>
</dbReference>
<keyword evidence="3 5" id="KW-1133">Transmembrane helix</keyword>
<dbReference type="RefSeq" id="WP_230742241.1">
    <property type="nucleotide sequence ID" value="NZ_PGCK01000008.1"/>
</dbReference>
<dbReference type="AlphaFoldDB" id="A0AAP2RDM7"/>
<keyword evidence="2 5" id="KW-0812">Transmembrane</keyword>
<keyword evidence="7" id="KW-1185">Reference proteome</keyword>
<dbReference type="GO" id="GO:0006465">
    <property type="term" value="P:signal peptide processing"/>
    <property type="evidence" value="ECO:0007669"/>
    <property type="project" value="InterPro"/>
</dbReference>
<dbReference type="PANTHER" id="PTHR10806">
    <property type="entry name" value="SIGNAL PEPTIDASE COMPLEX CATALYTIC SUBUNIT SEC11"/>
    <property type="match status" value="1"/>
</dbReference>
<feature type="transmembrane region" description="Helical" evidence="5">
    <location>
        <begin position="25"/>
        <end position="43"/>
    </location>
</feature>
<evidence type="ECO:0000256" key="2">
    <source>
        <dbReference type="ARBA" id="ARBA00022692"/>
    </source>
</evidence>
<reference evidence="6 7" key="1">
    <citation type="submission" date="2017-11" db="EMBL/GenBank/DDBJ databases">
        <title>Isolation and Characterization of Family Methanocellaceae Species from Potential Methane Hydrate Area Offshore Southwestern Taiwan.</title>
        <authorList>
            <person name="Zhang W.-L."/>
            <person name="Chen W.-C."/>
            <person name="Lai M.-C."/>
            <person name="Chen S.-C."/>
        </authorList>
    </citation>
    <scope>NUCLEOTIDE SEQUENCE [LARGE SCALE GENOMIC DNA]</scope>
    <source>
        <strain evidence="6 7">CWC-04</strain>
    </source>
</reference>
<dbReference type="GO" id="GO:0004252">
    <property type="term" value="F:serine-type endopeptidase activity"/>
    <property type="evidence" value="ECO:0007669"/>
    <property type="project" value="InterPro"/>
</dbReference>
<sequence>MVKIPEPIKGFFTKHPGLYDFLKDLAFSLAVVAVIGAVLYIYAGIWPPMVSVDGISMLPNMDNGDLVFIQGLNRGGVMTYEESLSTGYKAYGDYGDVIVYKPYGDPSMPLVIHRAIKWVNESETYHPGLPPAQGSGYITRGDNNNGVYDQATNICYGEPVREEWILGIARFKIPYLGYLRSMISL</sequence>
<evidence type="ECO:0000313" key="7">
    <source>
        <dbReference type="Proteomes" id="UP001320159"/>
    </source>
</evidence>
<comment type="caution">
    <text evidence="6">The sequence shown here is derived from an EMBL/GenBank/DDBJ whole genome shotgun (WGS) entry which is preliminary data.</text>
</comment>
<evidence type="ECO:0000256" key="5">
    <source>
        <dbReference type="SAM" id="Phobius"/>
    </source>
</evidence>
<comment type="subcellular location">
    <subcellularLocation>
        <location evidence="1">Membrane</location>
    </subcellularLocation>
</comment>
<dbReference type="GO" id="GO:0016020">
    <property type="term" value="C:membrane"/>
    <property type="evidence" value="ECO:0007669"/>
    <property type="project" value="UniProtKB-SubCell"/>
</dbReference>
<dbReference type="Proteomes" id="UP001320159">
    <property type="component" value="Unassembled WGS sequence"/>
</dbReference>
<keyword evidence="4 5" id="KW-0472">Membrane</keyword>
<evidence type="ECO:0000256" key="3">
    <source>
        <dbReference type="ARBA" id="ARBA00022989"/>
    </source>
</evidence>
<dbReference type="InterPro" id="IPR036286">
    <property type="entry name" value="LexA/Signal_pep-like_sf"/>
</dbReference>